<name>A0A7W7B223_9SPHN</name>
<evidence type="ECO:0000313" key="1">
    <source>
        <dbReference type="EMBL" id="MBB4632566.1"/>
    </source>
</evidence>
<dbReference type="RefSeq" id="WP_184069365.1">
    <property type="nucleotide sequence ID" value="NZ_JACHNZ010000023.1"/>
</dbReference>
<organism evidence="1 2">
    <name type="scientific">Sphingosinicella soli</name>
    <dbReference type="NCBI Taxonomy" id="333708"/>
    <lineage>
        <taxon>Bacteria</taxon>
        <taxon>Pseudomonadati</taxon>
        <taxon>Pseudomonadota</taxon>
        <taxon>Alphaproteobacteria</taxon>
        <taxon>Sphingomonadales</taxon>
        <taxon>Sphingosinicellaceae</taxon>
        <taxon>Sphingosinicella</taxon>
    </lineage>
</organism>
<dbReference type="PANTHER" id="PTHR43857">
    <property type="entry name" value="BLR7761 PROTEIN"/>
    <property type="match status" value="1"/>
</dbReference>
<accession>A0A7W7B223</accession>
<dbReference type="EMBL" id="JACHNZ010000023">
    <property type="protein sequence ID" value="MBB4632566.1"/>
    <property type="molecule type" value="Genomic_DNA"/>
</dbReference>
<reference evidence="1 2" key="1">
    <citation type="submission" date="2020-08" db="EMBL/GenBank/DDBJ databases">
        <title>Genomic Encyclopedia of Type Strains, Phase IV (KMG-IV): sequencing the most valuable type-strain genomes for metagenomic binning, comparative biology and taxonomic classification.</title>
        <authorList>
            <person name="Goeker M."/>
        </authorList>
    </citation>
    <scope>NUCLEOTIDE SEQUENCE [LARGE SCALE GENOMIC DNA]</scope>
    <source>
        <strain evidence="1 2">DSM 17328</strain>
    </source>
</reference>
<dbReference type="CDD" id="cd00448">
    <property type="entry name" value="YjgF_YER057c_UK114_family"/>
    <property type="match status" value="1"/>
</dbReference>
<dbReference type="InterPro" id="IPR006175">
    <property type="entry name" value="YjgF/YER057c/UK114"/>
</dbReference>
<dbReference type="PANTHER" id="PTHR43857:SF1">
    <property type="entry name" value="YJGH FAMILY PROTEIN"/>
    <property type="match status" value="1"/>
</dbReference>
<comment type="caution">
    <text evidence="1">The sequence shown here is derived from an EMBL/GenBank/DDBJ whole genome shotgun (WGS) entry which is preliminary data.</text>
</comment>
<gene>
    <name evidence="1" type="ORF">GGQ98_002192</name>
</gene>
<dbReference type="Proteomes" id="UP000566324">
    <property type="component" value="Unassembled WGS sequence"/>
</dbReference>
<sequence>MTKFLNPRNAPFPQYGLNPGAAANGMVFAGGMAFDFDTMQRRADAVSVPVETRLCLEEIEEIIAEAGCTKRDIVKVTAYLSDDSYRAEFWGAFKEFFDPGPYPARCTFVVGIAGGCRVELDAIAVQPKANA</sequence>
<dbReference type="Gene3D" id="3.30.1330.40">
    <property type="entry name" value="RutC-like"/>
    <property type="match status" value="1"/>
</dbReference>
<dbReference type="EC" id="3.5.99.10" evidence="1"/>
<dbReference type="SUPFAM" id="SSF55298">
    <property type="entry name" value="YjgF-like"/>
    <property type="match status" value="1"/>
</dbReference>
<keyword evidence="2" id="KW-1185">Reference proteome</keyword>
<dbReference type="GO" id="GO:0120241">
    <property type="term" value="F:2-iminobutanoate/2-iminopropanoate deaminase"/>
    <property type="evidence" value="ECO:0007669"/>
    <property type="project" value="UniProtKB-EC"/>
</dbReference>
<dbReference type="Pfam" id="PF01042">
    <property type="entry name" value="Ribonuc_L-PSP"/>
    <property type="match status" value="1"/>
</dbReference>
<proteinExistence type="predicted"/>
<keyword evidence="1" id="KW-0378">Hydrolase</keyword>
<evidence type="ECO:0000313" key="2">
    <source>
        <dbReference type="Proteomes" id="UP000566324"/>
    </source>
</evidence>
<dbReference type="InterPro" id="IPR035959">
    <property type="entry name" value="RutC-like_sf"/>
</dbReference>
<dbReference type="AlphaFoldDB" id="A0A7W7B223"/>
<protein>
    <submittedName>
        <fullName evidence="1">2-iminobutanoate/2-iminopropanoate deaminase</fullName>
        <ecNumber evidence="1">3.5.99.10</ecNumber>
    </submittedName>
</protein>